<dbReference type="RefSeq" id="WP_223217803.1">
    <property type="nucleotide sequence ID" value="NZ_LZTH01000019.1"/>
</dbReference>
<dbReference type="InterPro" id="IPR011330">
    <property type="entry name" value="Glyco_hydro/deAcase_b/a-brl"/>
</dbReference>
<evidence type="ECO:0000313" key="6">
    <source>
        <dbReference type="EMBL" id="BAN09751.1"/>
    </source>
</evidence>
<accession>M5B2L0</accession>
<dbReference type="InterPro" id="IPR002509">
    <property type="entry name" value="NODB_dom"/>
</dbReference>
<evidence type="ECO:0000256" key="4">
    <source>
        <dbReference type="ARBA" id="ARBA00032976"/>
    </source>
</evidence>
<dbReference type="PANTHER" id="PTHR47561">
    <property type="entry name" value="POLYSACCHARIDE DEACETYLASE FAMILY PROTEIN (AFU_ORTHOLOGUE AFUA_6G05030)"/>
    <property type="match status" value="1"/>
</dbReference>
<feature type="domain" description="NodB homology" evidence="5">
    <location>
        <begin position="61"/>
        <end position="284"/>
    </location>
</feature>
<reference evidence="6" key="1">
    <citation type="submission" date="2012-10" db="EMBL/GenBank/DDBJ databases">
        <authorList>
            <person name="Maita H."/>
            <person name="Sato S."/>
        </authorList>
    </citation>
    <scope>NUCLEOTIDE SEQUENCE</scope>
    <source>
        <strain evidence="6">NZP2037</strain>
    </source>
</reference>
<evidence type="ECO:0000256" key="2">
    <source>
        <dbReference type="ARBA" id="ARBA00010973"/>
    </source>
</evidence>
<dbReference type="Gene3D" id="3.20.20.370">
    <property type="entry name" value="Glycoside hydrolase/deacetylase"/>
    <property type="match status" value="1"/>
</dbReference>
<protein>
    <recommendedName>
        <fullName evidence="3">Chitooligosaccharide deacetylase</fullName>
    </recommendedName>
    <alternativeName>
        <fullName evidence="4">Nodulation protein B</fullName>
    </alternativeName>
</protein>
<name>M5B2L0_RHILI</name>
<dbReference type="AlphaFoldDB" id="M5B2L0"/>
<dbReference type="PROSITE" id="PS51677">
    <property type="entry name" value="NODB"/>
    <property type="match status" value="1"/>
</dbReference>
<dbReference type="GO" id="GO:0016810">
    <property type="term" value="F:hydrolase activity, acting on carbon-nitrogen (but not peptide) bonds"/>
    <property type="evidence" value="ECO:0007669"/>
    <property type="project" value="InterPro"/>
</dbReference>
<sequence length="297" mass="34036">MPNATALNPWEWPESQWRRRVNKVRAGKALRPMWPGGKRCAFAISFDVDHESNELRRGGRSLSRLSWGQYGSRRGMPRALELLRKYDVPASFFVPAVIAQLYPDEQRAVVDEGHEIGMHGWIHELNSELSAESERSLMMRSADALEKITSKRPTGIRTPSWDFSDATLQIIREMGLTYDSSLMADDSCYELLEDEEPTGVIEIPVEWIRDDATYLWMSPDGSSRPDLSVNDVLSVFIQEFEGAYQDAELFQLTLHPHVIGYRSRIWIIEELIRRAKAKGDVWFATHHQIAERTASCL</sequence>
<dbReference type="Pfam" id="PF01522">
    <property type="entry name" value="Polysacc_deac_1"/>
    <property type="match status" value="1"/>
</dbReference>
<dbReference type="InterPro" id="IPR037950">
    <property type="entry name" value="PgdA-like"/>
</dbReference>
<evidence type="ECO:0000256" key="1">
    <source>
        <dbReference type="ARBA" id="ARBA00003236"/>
    </source>
</evidence>
<dbReference type="SUPFAM" id="SSF88713">
    <property type="entry name" value="Glycoside hydrolase/deacetylase"/>
    <property type="match status" value="1"/>
</dbReference>
<comment type="function">
    <text evidence="1">Is involved in generating a small heat-stable compound (Nod), an acylated oligomer of N-acetylglucosamine, that stimulates mitosis in various plant protoplasts.</text>
</comment>
<dbReference type="CDD" id="cd10938">
    <property type="entry name" value="CE4_HpPgdA_like"/>
    <property type="match status" value="1"/>
</dbReference>
<dbReference type="GO" id="GO:0005975">
    <property type="term" value="P:carbohydrate metabolic process"/>
    <property type="evidence" value="ECO:0007669"/>
    <property type="project" value="InterPro"/>
</dbReference>
<evidence type="ECO:0000256" key="3">
    <source>
        <dbReference type="ARBA" id="ARBA00020071"/>
    </source>
</evidence>
<organism evidence="6">
    <name type="scientific">Rhizobium loti</name>
    <name type="common">Mesorhizobium loti</name>
    <dbReference type="NCBI Taxonomy" id="381"/>
    <lineage>
        <taxon>Bacteria</taxon>
        <taxon>Pseudomonadati</taxon>
        <taxon>Pseudomonadota</taxon>
        <taxon>Alphaproteobacteria</taxon>
        <taxon>Hyphomicrobiales</taxon>
        <taxon>Phyllobacteriaceae</taxon>
        <taxon>Mesorhizobium</taxon>
    </lineage>
</organism>
<reference evidence="6" key="2">
    <citation type="journal article" date="2013" name="Microbes Environ.">
        <title>Commonalities and Differences among Symbiosis Islands of Three Mesorhizobium loti Strains.</title>
        <authorList>
            <person name="Kasai-Maita H."/>
            <person name="Hirakawa H."/>
            <person name="Nakamura Y."/>
            <person name="Kaneko T."/>
            <person name="Miki K."/>
            <person name="Maruya J."/>
            <person name="Okazaki S."/>
            <person name="Tabata S."/>
            <person name="Saeki K."/>
            <person name="Sato S."/>
        </authorList>
    </citation>
    <scope>NUCLEOTIDE SEQUENCE</scope>
    <source>
        <strain evidence="6">NZP2037</strain>
    </source>
</reference>
<proteinExistence type="inferred from homology"/>
<comment type="similarity">
    <text evidence="2">Belongs to the polysaccharide deacetylase family.</text>
</comment>
<dbReference type="EMBL" id="AP012557">
    <property type="protein sequence ID" value="BAN09751.1"/>
    <property type="molecule type" value="Genomic_DNA"/>
</dbReference>
<evidence type="ECO:0000259" key="5">
    <source>
        <dbReference type="PROSITE" id="PS51677"/>
    </source>
</evidence>
<dbReference type="PANTHER" id="PTHR47561:SF1">
    <property type="entry name" value="POLYSACCHARIDE DEACETYLASE FAMILY PROTEIN (AFU_ORTHOLOGUE AFUA_6G05030)"/>
    <property type="match status" value="1"/>
</dbReference>